<reference evidence="2" key="1">
    <citation type="submission" date="2021-01" db="EMBL/GenBank/DDBJ databases">
        <title>Whole genome shotgun sequence of Rhizocola hellebori NBRC 109834.</title>
        <authorList>
            <person name="Komaki H."/>
            <person name="Tamura T."/>
        </authorList>
    </citation>
    <scope>NUCLEOTIDE SEQUENCE</scope>
    <source>
        <strain evidence="2">NBRC 109834</strain>
    </source>
</reference>
<organism evidence="2 3">
    <name type="scientific">Rhizocola hellebori</name>
    <dbReference type="NCBI Taxonomy" id="1392758"/>
    <lineage>
        <taxon>Bacteria</taxon>
        <taxon>Bacillati</taxon>
        <taxon>Actinomycetota</taxon>
        <taxon>Actinomycetes</taxon>
        <taxon>Micromonosporales</taxon>
        <taxon>Micromonosporaceae</taxon>
        <taxon>Rhizocola</taxon>
    </lineage>
</organism>
<dbReference type="EMBL" id="BONY01000012">
    <property type="protein sequence ID" value="GIH04265.1"/>
    <property type="molecule type" value="Genomic_DNA"/>
</dbReference>
<evidence type="ECO:0000256" key="1">
    <source>
        <dbReference type="SAM" id="MobiDB-lite"/>
    </source>
</evidence>
<sequence length="78" mass="8348">MTAPLAATQPAQADEWQWDDTPAVGSYESKPVAGWFPDESTSAAHAELGKAAQVASTGVTATPPDQLILAESYEWQWD</sequence>
<accession>A0A8J3Q6Z3</accession>
<gene>
    <name evidence="2" type="ORF">Rhe02_23320</name>
</gene>
<comment type="caution">
    <text evidence="2">The sequence shown here is derived from an EMBL/GenBank/DDBJ whole genome shotgun (WGS) entry which is preliminary data.</text>
</comment>
<dbReference type="Proteomes" id="UP000612899">
    <property type="component" value="Unassembled WGS sequence"/>
</dbReference>
<feature type="region of interest" description="Disordered" evidence="1">
    <location>
        <begin position="1"/>
        <end position="25"/>
    </location>
</feature>
<dbReference type="AlphaFoldDB" id="A0A8J3Q6Z3"/>
<protein>
    <submittedName>
        <fullName evidence="2">Uncharacterized protein</fullName>
    </submittedName>
</protein>
<dbReference type="RefSeq" id="WP_203908161.1">
    <property type="nucleotide sequence ID" value="NZ_BONY01000012.1"/>
</dbReference>
<feature type="compositionally biased region" description="Low complexity" evidence="1">
    <location>
        <begin position="1"/>
        <end position="13"/>
    </location>
</feature>
<proteinExistence type="predicted"/>
<name>A0A8J3Q6Z3_9ACTN</name>
<keyword evidence="3" id="KW-1185">Reference proteome</keyword>
<evidence type="ECO:0000313" key="3">
    <source>
        <dbReference type="Proteomes" id="UP000612899"/>
    </source>
</evidence>
<evidence type="ECO:0000313" key="2">
    <source>
        <dbReference type="EMBL" id="GIH04265.1"/>
    </source>
</evidence>